<name>A0A061DBK3_BABBI</name>
<dbReference type="GO" id="GO:0001682">
    <property type="term" value="P:tRNA 5'-leader removal"/>
    <property type="evidence" value="ECO:0007669"/>
    <property type="project" value="InterPro"/>
</dbReference>
<dbReference type="InterPro" id="IPR012590">
    <property type="entry name" value="POPLD_dom"/>
</dbReference>
<dbReference type="InterPro" id="IPR039182">
    <property type="entry name" value="Pop1"/>
</dbReference>
<protein>
    <submittedName>
        <fullName evidence="7">Ribonucleases domain containing protein, putative</fullName>
    </submittedName>
</protein>
<evidence type="ECO:0000256" key="4">
    <source>
        <dbReference type="SAM" id="MobiDB-lite"/>
    </source>
</evidence>
<evidence type="ECO:0000256" key="1">
    <source>
        <dbReference type="ARBA" id="ARBA00004123"/>
    </source>
</evidence>
<dbReference type="PANTHER" id="PTHR22731">
    <property type="entry name" value="RIBONUCLEASES P/MRP PROTEIN SUBUNIT POP1"/>
    <property type="match status" value="1"/>
</dbReference>
<dbReference type="PANTHER" id="PTHR22731:SF3">
    <property type="entry name" value="RIBONUCLEASES P_MRP PROTEIN SUBUNIT POP1"/>
    <property type="match status" value="1"/>
</dbReference>
<dbReference type="InterPro" id="IPR009723">
    <property type="entry name" value="Pop1_N"/>
</dbReference>
<dbReference type="EMBL" id="LK391709">
    <property type="protein sequence ID" value="CDR96279.1"/>
    <property type="molecule type" value="Genomic_DNA"/>
</dbReference>
<accession>A0A061DBK3</accession>
<feature type="region of interest" description="Disordered" evidence="4">
    <location>
        <begin position="448"/>
        <end position="475"/>
    </location>
</feature>
<dbReference type="STRING" id="5866.A0A061DBK3"/>
<keyword evidence="3" id="KW-0539">Nucleus</keyword>
<feature type="domain" description="Pop1 N-terminal" evidence="5">
    <location>
        <begin position="34"/>
        <end position="117"/>
    </location>
</feature>
<dbReference type="OMA" id="IFRNGYR"/>
<evidence type="ECO:0000256" key="3">
    <source>
        <dbReference type="ARBA" id="ARBA00023242"/>
    </source>
</evidence>
<dbReference type="AlphaFoldDB" id="A0A061DBK3"/>
<keyword evidence="8" id="KW-1185">Reference proteome</keyword>
<dbReference type="Pfam" id="PF06978">
    <property type="entry name" value="POP1_N"/>
    <property type="match status" value="1"/>
</dbReference>
<feature type="domain" description="POPLD" evidence="6">
    <location>
        <begin position="495"/>
        <end position="555"/>
    </location>
</feature>
<organism evidence="7 8">
    <name type="scientific">Babesia bigemina</name>
    <dbReference type="NCBI Taxonomy" id="5866"/>
    <lineage>
        <taxon>Eukaryota</taxon>
        <taxon>Sar</taxon>
        <taxon>Alveolata</taxon>
        <taxon>Apicomplexa</taxon>
        <taxon>Aconoidasida</taxon>
        <taxon>Piroplasmida</taxon>
        <taxon>Babesiidae</taxon>
        <taxon>Babesia</taxon>
    </lineage>
</organism>
<dbReference type="GO" id="GO:0000172">
    <property type="term" value="C:ribonuclease MRP complex"/>
    <property type="evidence" value="ECO:0007669"/>
    <property type="project" value="InterPro"/>
</dbReference>
<dbReference type="Pfam" id="PF08170">
    <property type="entry name" value="POPLD"/>
    <property type="match status" value="1"/>
</dbReference>
<evidence type="ECO:0000259" key="5">
    <source>
        <dbReference type="Pfam" id="PF06978"/>
    </source>
</evidence>
<evidence type="ECO:0000259" key="6">
    <source>
        <dbReference type="Pfam" id="PF08170"/>
    </source>
</evidence>
<evidence type="ECO:0000256" key="2">
    <source>
        <dbReference type="ARBA" id="ARBA00022694"/>
    </source>
</evidence>
<dbReference type="OrthoDB" id="442863at2759"/>
<sequence length="557" mass="63020">MSTSSAGGGTAVPFGGTVPGDIAMLEMVNVKKLLQSRCVEIEELFTTLKHGDKQDRVFQRLPFALRRRAMSHNPFRVPKRLRLHLAREMAKSMPKCAKRLRKDARRRLNRLEEYRTRCERNNWLETHMYHAKRFKMERLWGYRIAIRTTQKCRRRCLRNSSRRCVIHDLSYVLVVSVSGCMSALRRAFKNMFADSSIMFQSRLIRGEYRSQAFAYTNTGDNYRMICPVQFVWITPSATAAVSVSVSDQGGEYREVWFFVHPASIDEFMETAKTSDAEVACRLVKDLCTFEVLGPLSALLLRRTLKVDGCLTTGNSQWTHLDPGNCDIPPSYILPLRVMPPVVHGNSRPSFKFETMRGQNFKSQQFAAAAVCADERSHLTTFKKPEDFAIVTKVNVPRLRRRNYGQLVSKLLDTLSVRYPSESPALTSDPTASSTANADVTMDAHADTGHTNVASSQDHVSDIKKPSKTTQAARTDYDDASSVPIWIIRRGDSIGGFDVVMPAGTISRKLWILLNRYGALGIGLQEREMLYAQHGQCMFPQDYPETLAGHQLMEAQQA</sequence>
<keyword evidence="2" id="KW-0819">tRNA processing</keyword>
<dbReference type="GO" id="GO:0005655">
    <property type="term" value="C:nucleolar ribonuclease P complex"/>
    <property type="evidence" value="ECO:0007669"/>
    <property type="project" value="InterPro"/>
</dbReference>
<dbReference type="KEGG" id="bbig:BBBOND_0301830"/>
<gene>
    <name evidence="7" type="ORF">BBBOND_0301830</name>
</gene>
<evidence type="ECO:0000313" key="8">
    <source>
        <dbReference type="Proteomes" id="UP000033188"/>
    </source>
</evidence>
<dbReference type="Proteomes" id="UP000033188">
    <property type="component" value="Chromosome 3"/>
</dbReference>
<proteinExistence type="predicted"/>
<reference evidence="8" key="1">
    <citation type="journal article" date="2014" name="Nucleic Acids Res.">
        <title>The evolutionary dynamics of variant antigen genes in Babesia reveal a history of genomic innovation underlying host-parasite interaction.</title>
        <authorList>
            <person name="Jackson A.P."/>
            <person name="Otto T.D."/>
            <person name="Darby A."/>
            <person name="Ramaprasad A."/>
            <person name="Xia D."/>
            <person name="Echaide I.E."/>
            <person name="Farber M."/>
            <person name="Gahlot S."/>
            <person name="Gamble J."/>
            <person name="Gupta D."/>
            <person name="Gupta Y."/>
            <person name="Jackson L."/>
            <person name="Malandrin L."/>
            <person name="Malas T.B."/>
            <person name="Moussa E."/>
            <person name="Nair M."/>
            <person name="Reid A.J."/>
            <person name="Sanders M."/>
            <person name="Sharma J."/>
            <person name="Tracey A."/>
            <person name="Quail M.A."/>
            <person name="Weir W."/>
            <person name="Wastling J.M."/>
            <person name="Hall N."/>
            <person name="Willadsen P."/>
            <person name="Lingelbach K."/>
            <person name="Shiels B."/>
            <person name="Tait A."/>
            <person name="Berriman M."/>
            <person name="Allred D.R."/>
            <person name="Pain A."/>
        </authorList>
    </citation>
    <scope>NUCLEOTIDE SEQUENCE [LARGE SCALE GENOMIC DNA]</scope>
    <source>
        <strain evidence="8">Bond</strain>
    </source>
</reference>
<dbReference type="RefSeq" id="XP_012768465.1">
    <property type="nucleotide sequence ID" value="XM_012913011.1"/>
</dbReference>
<evidence type="ECO:0000313" key="7">
    <source>
        <dbReference type="EMBL" id="CDR96279.1"/>
    </source>
</evidence>
<dbReference type="VEuPathDB" id="PiroplasmaDB:BBBOND_0301830"/>
<comment type="subcellular location">
    <subcellularLocation>
        <location evidence="1">Nucleus</location>
    </subcellularLocation>
</comment>
<dbReference type="GeneID" id="24564820"/>
<feature type="compositionally biased region" description="Polar residues" evidence="4">
    <location>
        <begin position="448"/>
        <end position="457"/>
    </location>
</feature>